<name>A0A0H3JN08_ECO57</name>
<dbReference type="Gene3D" id="3.40.50.720">
    <property type="entry name" value="NAD(P)-binding Rossmann-like Domain"/>
    <property type="match status" value="1"/>
</dbReference>
<dbReference type="InterPro" id="IPR011032">
    <property type="entry name" value="GroES-like_sf"/>
</dbReference>
<sequence>MESRIMSTMNVLICQQPKELVWKQREIPIPGDNEALIKIKSVGICGTDIHAWGGNQPFFSYPRVLGHEICGEIVGLGKNIADLKNGQQVAVIPYVACQQCPACKSGRTNCCEKISVIGVHQDGGFSEYLSVPVANILPADGIDPQAAALIEPFAISAHAVRRAAIAPGEQVLVVGAGPIGLGAAAIAKADGAQVVVADTSPARREHVATRLELPVLDPSAEDFDAQLRAQFGGSLAQKVIDATGNQHAMNNTVNLIRHGGTVVFVGLFKGELQFSDPEFHKKETTMMGSRNATPEDFAKVGRLMAEGKITAGMMLTHRYPFATLAETYERDVINNRELIKGVITF</sequence>
<organism evidence="6 7">
    <name type="scientific">Escherichia coli O157:H7</name>
    <dbReference type="NCBI Taxonomy" id="83334"/>
    <lineage>
        <taxon>Bacteria</taxon>
        <taxon>Pseudomonadati</taxon>
        <taxon>Pseudomonadota</taxon>
        <taxon>Gammaproteobacteria</taxon>
        <taxon>Enterobacterales</taxon>
        <taxon>Enterobacteriaceae</taxon>
        <taxon>Escherichia</taxon>
    </lineage>
</organism>
<feature type="domain" description="Enoyl reductase (ER)" evidence="5">
    <location>
        <begin position="15"/>
        <end position="315"/>
    </location>
</feature>
<dbReference type="EMBL" id="AE005174">
    <property type="protein sequence ID" value="AAG59541.1"/>
    <property type="molecule type" value="Genomic_DNA"/>
</dbReference>
<dbReference type="Pfam" id="PF00107">
    <property type="entry name" value="ADH_zinc_N"/>
    <property type="match status" value="1"/>
</dbReference>
<dbReference type="PANTHER" id="PTHR43401">
    <property type="entry name" value="L-THREONINE 3-DEHYDROGENASE"/>
    <property type="match status" value="1"/>
</dbReference>
<dbReference type="InterPro" id="IPR036291">
    <property type="entry name" value="NAD(P)-bd_dom_sf"/>
</dbReference>
<dbReference type="PATRIC" id="fig|386585.9.peg.5562"/>
<evidence type="ECO:0000256" key="2">
    <source>
        <dbReference type="ARBA" id="ARBA00022833"/>
    </source>
</evidence>
<dbReference type="OMA" id="THCENRT"/>
<dbReference type="InterPro" id="IPR050129">
    <property type="entry name" value="Zn_alcohol_dh"/>
</dbReference>
<evidence type="ECO:0000256" key="4">
    <source>
        <dbReference type="RuleBase" id="RU361277"/>
    </source>
</evidence>
<evidence type="ECO:0000313" key="6">
    <source>
        <dbReference type="EMBL" id="AAG59541.1"/>
    </source>
</evidence>
<dbReference type="PIR" id="F91293">
    <property type="entry name" value="F91293"/>
</dbReference>
<dbReference type="GO" id="GO:0008270">
    <property type="term" value="F:zinc ion binding"/>
    <property type="evidence" value="ECO:0007669"/>
    <property type="project" value="InterPro"/>
</dbReference>
<keyword evidence="2 4" id="KW-0862">Zinc</keyword>
<comment type="cofactor">
    <cofactor evidence="4">
        <name>Zn(2+)</name>
        <dbReference type="ChEBI" id="CHEBI:29105"/>
    </cofactor>
</comment>
<dbReference type="InterPro" id="IPR013149">
    <property type="entry name" value="ADH-like_C"/>
</dbReference>
<dbReference type="PROSITE" id="PS00059">
    <property type="entry name" value="ADH_ZINC"/>
    <property type="match status" value="1"/>
</dbReference>
<evidence type="ECO:0000313" key="7">
    <source>
        <dbReference type="Proteomes" id="UP000002519"/>
    </source>
</evidence>
<dbReference type="AlphaFoldDB" id="A0A0H3JN08"/>
<dbReference type="CDD" id="cd08261">
    <property type="entry name" value="Zn_ADH7"/>
    <property type="match status" value="1"/>
</dbReference>
<evidence type="ECO:0000259" key="5">
    <source>
        <dbReference type="SMART" id="SM00829"/>
    </source>
</evidence>
<dbReference type="InterPro" id="IPR020843">
    <property type="entry name" value="ER"/>
</dbReference>
<dbReference type="GO" id="GO:0016616">
    <property type="term" value="F:oxidoreductase activity, acting on the CH-OH group of donors, NAD or NADP as acceptor"/>
    <property type="evidence" value="ECO:0007669"/>
    <property type="project" value="UniProtKB-ARBA"/>
</dbReference>
<dbReference type="Pfam" id="PF08240">
    <property type="entry name" value="ADH_N"/>
    <property type="match status" value="1"/>
</dbReference>
<dbReference type="PIR" id="A86135">
    <property type="entry name" value="A86135"/>
</dbReference>
<evidence type="ECO:0000256" key="3">
    <source>
        <dbReference type="ARBA" id="ARBA00023002"/>
    </source>
</evidence>
<dbReference type="Proteomes" id="UP000002519">
    <property type="component" value="Chromosome"/>
</dbReference>
<accession>A0A0H3JN08</accession>
<proteinExistence type="inferred from homology"/>
<evidence type="ECO:0000256" key="1">
    <source>
        <dbReference type="ARBA" id="ARBA00022723"/>
    </source>
</evidence>
<dbReference type="Gene3D" id="3.90.180.10">
    <property type="entry name" value="Medium-chain alcohol dehydrogenases, catalytic domain"/>
    <property type="match status" value="1"/>
</dbReference>
<dbReference type="FunFam" id="3.40.50.720:FF:000379">
    <property type="entry name" value="Oxidoreductase, zinc-binding dehydrogenase family"/>
    <property type="match status" value="1"/>
</dbReference>
<dbReference type="InterPro" id="IPR013154">
    <property type="entry name" value="ADH-like_N"/>
</dbReference>
<dbReference type="SUPFAM" id="SSF51735">
    <property type="entry name" value="NAD(P)-binding Rossmann-fold domains"/>
    <property type="match status" value="1"/>
</dbReference>
<dbReference type="SMART" id="SM00829">
    <property type="entry name" value="PKS_ER"/>
    <property type="match status" value="1"/>
</dbReference>
<dbReference type="SUPFAM" id="SSF50129">
    <property type="entry name" value="GroES-like"/>
    <property type="match status" value="1"/>
</dbReference>
<reference evidence="6 7" key="1">
    <citation type="journal article" date="2001" name="Nature">
        <title>Genome sequence of enterohaemorrhagic Escherichia coli O157:H7.</title>
        <authorList>
            <person name="Perna N.T."/>
            <person name="Plunkett G.III."/>
            <person name="Burland V."/>
            <person name="Mau B."/>
            <person name="Glasner J.D."/>
            <person name="Rose D.J."/>
            <person name="Mayhew G.F."/>
            <person name="Evans P.S."/>
            <person name="Gregor J."/>
            <person name="Kirkpatrick H.A."/>
            <person name="Posfai G."/>
            <person name="Hackett J."/>
            <person name="Klink S."/>
            <person name="Boutin A."/>
            <person name="Shao Y."/>
            <person name="Miller L."/>
            <person name="Grotbeck E.J."/>
            <person name="Davis N.W."/>
            <person name="Lim A."/>
            <person name="Dimalanta E."/>
            <person name="Potamousis K."/>
            <person name="Apodaca J."/>
            <person name="Anantharaman T.S."/>
            <person name="Lin J."/>
            <person name="Yen G."/>
            <person name="Schwartz D.C."/>
            <person name="Welch R.A."/>
            <person name="Blattner F.R."/>
        </authorList>
    </citation>
    <scope>NUCLEOTIDE SEQUENCE [LARGE SCALE GENOMIC DNA]</scope>
    <source>
        <strain evidence="7">O157:H7 / EDL933 / ATCC 700927 / EHEC</strain>
    </source>
</reference>
<gene>
    <name evidence="6" type="primary">yjjN</name>
    <name evidence="6" type="ordered locus">Z5958</name>
</gene>
<keyword evidence="3" id="KW-0560">Oxidoreductase</keyword>
<dbReference type="KEGG" id="ece:Z5958"/>
<dbReference type="PANTHER" id="PTHR43401:SF3">
    <property type="entry name" value="L-GALACTONATE-5-DEHYDROGENASE"/>
    <property type="match status" value="1"/>
</dbReference>
<keyword evidence="1 4" id="KW-0479">Metal-binding</keyword>
<comment type="similarity">
    <text evidence="4">Belongs to the zinc-containing alcohol dehydrogenase family.</text>
</comment>
<protein>
    <submittedName>
        <fullName evidence="6">Oxidoreductase</fullName>
    </submittedName>
</protein>
<dbReference type="InterPro" id="IPR002328">
    <property type="entry name" value="ADH_Zn_CS"/>
</dbReference>